<dbReference type="InterPro" id="IPR051138">
    <property type="entry name" value="PIM_Ser/Thr_kinase"/>
</dbReference>
<keyword evidence="12" id="KW-1185">Reference proteome</keyword>
<feature type="compositionally biased region" description="Polar residues" evidence="9">
    <location>
        <begin position="50"/>
        <end position="69"/>
    </location>
</feature>
<dbReference type="GO" id="GO:0005737">
    <property type="term" value="C:cytoplasm"/>
    <property type="evidence" value="ECO:0007669"/>
    <property type="project" value="TreeGrafter"/>
</dbReference>
<evidence type="ECO:0000259" key="10">
    <source>
        <dbReference type="Pfam" id="PF11879"/>
    </source>
</evidence>
<dbReference type="AlphaFoldDB" id="A0A8X8BWN3"/>
<organism evidence="11 12">
    <name type="scientific">Polypterus senegalus</name>
    <name type="common">Senegal bichir</name>
    <dbReference type="NCBI Taxonomy" id="55291"/>
    <lineage>
        <taxon>Eukaryota</taxon>
        <taxon>Metazoa</taxon>
        <taxon>Chordata</taxon>
        <taxon>Craniata</taxon>
        <taxon>Vertebrata</taxon>
        <taxon>Euteleostomi</taxon>
        <taxon>Actinopterygii</taxon>
        <taxon>Polypteriformes</taxon>
        <taxon>Polypteridae</taxon>
        <taxon>Polypterus</taxon>
    </lineage>
</organism>
<evidence type="ECO:0000313" key="11">
    <source>
        <dbReference type="EMBL" id="KAG2468751.1"/>
    </source>
</evidence>
<feature type="non-terminal residue" evidence="11">
    <location>
        <position position="1"/>
    </location>
</feature>
<dbReference type="EC" id="2.7.11.1" evidence="1"/>
<dbReference type="GO" id="GO:0007346">
    <property type="term" value="P:regulation of mitotic cell cycle"/>
    <property type="evidence" value="ECO:0007669"/>
    <property type="project" value="TreeGrafter"/>
</dbReference>
<reference evidence="11 12" key="1">
    <citation type="journal article" date="2021" name="Cell">
        <title>Tracing the genetic footprints of vertebrate landing in non-teleost ray-finned fishes.</title>
        <authorList>
            <person name="Bi X."/>
            <person name="Wang K."/>
            <person name="Yang L."/>
            <person name="Pan H."/>
            <person name="Jiang H."/>
            <person name="Wei Q."/>
            <person name="Fang M."/>
            <person name="Yu H."/>
            <person name="Zhu C."/>
            <person name="Cai Y."/>
            <person name="He Y."/>
            <person name="Gan X."/>
            <person name="Zeng H."/>
            <person name="Yu D."/>
            <person name="Zhu Y."/>
            <person name="Jiang H."/>
            <person name="Qiu Q."/>
            <person name="Yang H."/>
            <person name="Zhang Y.E."/>
            <person name="Wang W."/>
            <person name="Zhu M."/>
            <person name="He S."/>
            <person name="Zhang G."/>
        </authorList>
    </citation>
    <scope>NUCLEOTIDE SEQUENCE [LARGE SCALE GENOMIC DNA]</scope>
    <source>
        <strain evidence="11">Bchr_013</strain>
    </source>
</reference>
<evidence type="ECO:0000256" key="5">
    <source>
        <dbReference type="ARBA" id="ARBA00022777"/>
    </source>
</evidence>
<comment type="catalytic activity">
    <reaction evidence="8">
        <text>L-seryl-[protein] + ATP = O-phospho-L-seryl-[protein] + ADP + H(+)</text>
        <dbReference type="Rhea" id="RHEA:17989"/>
        <dbReference type="Rhea" id="RHEA-COMP:9863"/>
        <dbReference type="Rhea" id="RHEA-COMP:11604"/>
        <dbReference type="ChEBI" id="CHEBI:15378"/>
        <dbReference type="ChEBI" id="CHEBI:29999"/>
        <dbReference type="ChEBI" id="CHEBI:30616"/>
        <dbReference type="ChEBI" id="CHEBI:83421"/>
        <dbReference type="ChEBI" id="CHEBI:456216"/>
        <dbReference type="EC" id="2.7.11.1"/>
    </reaction>
</comment>
<keyword evidence="4" id="KW-0547">Nucleotide-binding</keyword>
<keyword evidence="5" id="KW-0418">Kinase</keyword>
<evidence type="ECO:0000256" key="3">
    <source>
        <dbReference type="ARBA" id="ARBA00022679"/>
    </source>
</evidence>
<dbReference type="Proteomes" id="UP000886611">
    <property type="component" value="Unassembled WGS sequence"/>
</dbReference>
<dbReference type="GO" id="GO:0043066">
    <property type="term" value="P:negative regulation of apoptotic process"/>
    <property type="evidence" value="ECO:0007669"/>
    <property type="project" value="TreeGrafter"/>
</dbReference>
<dbReference type="PRINTS" id="PR01518">
    <property type="entry name" value="KV43CHANNEL"/>
</dbReference>
<dbReference type="Pfam" id="PF11879">
    <property type="entry name" value="DUF3399"/>
    <property type="match status" value="1"/>
</dbReference>
<dbReference type="EMBL" id="JAATIS010000485">
    <property type="protein sequence ID" value="KAG2468751.1"/>
    <property type="molecule type" value="Genomic_DNA"/>
</dbReference>
<evidence type="ECO:0000256" key="2">
    <source>
        <dbReference type="ARBA" id="ARBA00022527"/>
    </source>
</evidence>
<comment type="catalytic activity">
    <reaction evidence="7">
        <text>L-threonyl-[protein] + ATP = O-phospho-L-threonyl-[protein] + ADP + H(+)</text>
        <dbReference type="Rhea" id="RHEA:46608"/>
        <dbReference type="Rhea" id="RHEA-COMP:11060"/>
        <dbReference type="Rhea" id="RHEA-COMP:11605"/>
        <dbReference type="ChEBI" id="CHEBI:15378"/>
        <dbReference type="ChEBI" id="CHEBI:30013"/>
        <dbReference type="ChEBI" id="CHEBI:30616"/>
        <dbReference type="ChEBI" id="CHEBI:61977"/>
        <dbReference type="ChEBI" id="CHEBI:456216"/>
        <dbReference type="EC" id="2.7.11.1"/>
    </reaction>
</comment>
<feature type="non-terminal residue" evidence="11">
    <location>
        <position position="516"/>
    </location>
</feature>
<dbReference type="GO" id="GO:0004674">
    <property type="term" value="F:protein serine/threonine kinase activity"/>
    <property type="evidence" value="ECO:0007669"/>
    <property type="project" value="UniProtKB-KW"/>
</dbReference>
<evidence type="ECO:0000256" key="9">
    <source>
        <dbReference type="SAM" id="MobiDB-lite"/>
    </source>
</evidence>
<feature type="region of interest" description="Disordered" evidence="9">
    <location>
        <begin position="417"/>
        <end position="438"/>
    </location>
</feature>
<evidence type="ECO:0000256" key="4">
    <source>
        <dbReference type="ARBA" id="ARBA00022741"/>
    </source>
</evidence>
<comment type="caution">
    <text evidence="11">The sequence shown here is derived from an EMBL/GenBank/DDBJ whole genome shotgun (WGS) entry which is preliminary data.</text>
</comment>
<dbReference type="PANTHER" id="PTHR22984">
    <property type="entry name" value="SERINE/THREONINE-PROTEIN KINASE PIM"/>
    <property type="match status" value="1"/>
</dbReference>
<evidence type="ECO:0000256" key="8">
    <source>
        <dbReference type="ARBA" id="ARBA00048679"/>
    </source>
</evidence>
<dbReference type="GO" id="GO:0008076">
    <property type="term" value="C:voltage-gated potassium channel complex"/>
    <property type="evidence" value="ECO:0007669"/>
    <property type="project" value="InterPro"/>
</dbReference>
<feature type="compositionally biased region" description="Low complexity" evidence="9">
    <location>
        <begin position="145"/>
        <end position="160"/>
    </location>
</feature>
<proteinExistence type="predicted"/>
<dbReference type="InterPro" id="IPR011009">
    <property type="entry name" value="Kinase-like_dom_sf"/>
</dbReference>
<keyword evidence="6" id="KW-0067">ATP-binding</keyword>
<feature type="domain" description="Potassium channel voltage dependent Kv4 C-terminal" evidence="10">
    <location>
        <begin position="29"/>
        <end position="83"/>
    </location>
</feature>
<dbReference type="GO" id="GO:0005249">
    <property type="term" value="F:voltage-gated potassium channel activity"/>
    <property type="evidence" value="ECO:0007669"/>
    <property type="project" value="InterPro"/>
</dbReference>
<dbReference type="PANTHER" id="PTHR22984:SF11">
    <property type="entry name" value="AURORA KINASE-RELATED"/>
    <property type="match status" value="1"/>
</dbReference>
<evidence type="ECO:0000256" key="6">
    <source>
        <dbReference type="ARBA" id="ARBA00022840"/>
    </source>
</evidence>
<gene>
    <name evidence="11" type="primary">Kcnd3</name>
    <name evidence="11" type="ORF">GTO96_0015754</name>
</gene>
<dbReference type="GO" id="GO:0005524">
    <property type="term" value="F:ATP binding"/>
    <property type="evidence" value="ECO:0007669"/>
    <property type="project" value="UniProtKB-KW"/>
</dbReference>
<dbReference type="SUPFAM" id="SSF56112">
    <property type="entry name" value="Protein kinase-like (PK-like)"/>
    <property type="match status" value="1"/>
</dbReference>
<dbReference type="InterPro" id="IPR004056">
    <property type="entry name" value="K_chnl_volt-dep_Kv4.3"/>
</dbReference>
<evidence type="ECO:0000256" key="7">
    <source>
        <dbReference type="ARBA" id="ARBA00047899"/>
    </source>
</evidence>
<evidence type="ECO:0000313" key="12">
    <source>
        <dbReference type="Proteomes" id="UP000886611"/>
    </source>
</evidence>
<evidence type="ECO:0000256" key="1">
    <source>
        <dbReference type="ARBA" id="ARBA00012513"/>
    </source>
</evidence>
<keyword evidence="2" id="KW-0723">Serine/threonine-protein kinase</keyword>
<dbReference type="Gene3D" id="1.10.510.10">
    <property type="entry name" value="Transferase(Phosphotransferase) domain 1"/>
    <property type="match status" value="1"/>
</dbReference>
<feature type="region of interest" description="Disordered" evidence="9">
    <location>
        <begin position="138"/>
        <end position="161"/>
    </location>
</feature>
<accession>A0A8X8BWN3</accession>
<sequence>MRPIGVLYRLKRLQRGLNSADQRRGEGENHEFVDEQVFEHNCLESGMKNYTSRSPSLDSSHGLTGTCCSRRSKKTTHLPNSSVPATRLRSMQELSAIHIQCGEQQALSTSRSSLNVQSDEALRLNCQSSQITTAIISIPTPPTASPEGSLPQPSSPSQPSAGVNIVKVSALECGTWLGGWYPAGTPRRTGEGLAPPSDHEGVTTLIALGTTVGARGHRQGAPQCLHSPGSQHFRHSRKCWGEEDQGHPERFRVRSWHFRHTGECRWKTAGKHLEHIRVIIKGAASLRSRLESGEEKDRAWWRRGVEAHVTMLTVLTQRTLIGTCVHTFTGTVQNFPPEVFRKKCYKAVPATSWSLGLLLFNMLCGEKPFVSKKEILQGIFQYKRFISRARILGLQIPSGSRSALQVMKDIVNSAHKVSNQPKRNLKDHGDSRVPMPGRDAPAAYVPGEPPWAVQYLPPGRLVAGSLADGDSPTTRRAPWEMESSTAWLGPVVDARGGLSASHSPVGRVFSPTRKCN</sequence>
<protein>
    <recommendedName>
        <fullName evidence="1">non-specific serine/threonine protein kinase</fullName>
        <ecNumber evidence="1">2.7.11.1</ecNumber>
    </recommendedName>
</protein>
<keyword evidence="3" id="KW-0808">Transferase</keyword>
<name>A0A8X8BWN3_POLSE</name>
<feature type="region of interest" description="Disordered" evidence="9">
    <location>
        <begin position="50"/>
        <end position="83"/>
    </location>
</feature>
<dbReference type="InterPro" id="IPR024587">
    <property type="entry name" value="K_chnl_volt-dep_Kv4_C"/>
</dbReference>